<comment type="caution">
    <text evidence="9">The sequence shown here is derived from an EMBL/GenBank/DDBJ whole genome shotgun (WGS) entry which is preliminary data.</text>
</comment>
<comment type="subcellular location">
    <subcellularLocation>
        <location evidence="7">Cytoplasm</location>
    </subcellularLocation>
</comment>
<dbReference type="PANTHER" id="PTHR35786">
    <property type="entry name" value="REDOX-SENSING TRANSCRIPTIONAL REPRESSOR REX"/>
    <property type="match status" value="1"/>
</dbReference>
<dbReference type="SMART" id="SM00881">
    <property type="entry name" value="CoA_binding"/>
    <property type="match status" value="1"/>
</dbReference>
<evidence type="ECO:0000256" key="4">
    <source>
        <dbReference type="ARBA" id="ARBA00023027"/>
    </source>
</evidence>
<evidence type="ECO:0000256" key="2">
    <source>
        <dbReference type="ARBA" id="ARBA00022491"/>
    </source>
</evidence>
<gene>
    <name evidence="7" type="primary">rex</name>
    <name evidence="9" type="ORF">R0G89_07980</name>
    <name evidence="10" type="ORF">R0H03_05235</name>
</gene>
<dbReference type="InterPro" id="IPR036388">
    <property type="entry name" value="WH-like_DNA-bd_sf"/>
</dbReference>
<protein>
    <recommendedName>
        <fullName evidence="7">Redox-sensing transcriptional repressor Rex</fullName>
    </recommendedName>
</protein>
<evidence type="ECO:0000313" key="10">
    <source>
        <dbReference type="EMBL" id="MDV2911266.1"/>
    </source>
</evidence>
<evidence type="ECO:0000256" key="3">
    <source>
        <dbReference type="ARBA" id="ARBA00023015"/>
    </source>
</evidence>
<dbReference type="SUPFAM" id="SSF51735">
    <property type="entry name" value="NAD(P)-binding Rossmann-fold domains"/>
    <property type="match status" value="1"/>
</dbReference>
<dbReference type="Proteomes" id="UP001280897">
    <property type="component" value="Unassembled WGS sequence"/>
</dbReference>
<dbReference type="InterPro" id="IPR036291">
    <property type="entry name" value="NAD(P)-bd_dom_sf"/>
</dbReference>
<dbReference type="RefSeq" id="WP_002832321.1">
    <property type="nucleotide sequence ID" value="NZ_BJMF01000003.1"/>
</dbReference>
<keyword evidence="6 7" id="KW-0804">Transcription</keyword>
<dbReference type="GO" id="GO:0005737">
    <property type="term" value="C:cytoplasm"/>
    <property type="evidence" value="ECO:0007669"/>
    <property type="project" value="UniProtKB-SubCell"/>
</dbReference>
<dbReference type="Gene3D" id="3.40.50.720">
    <property type="entry name" value="NAD(P)-binding Rossmann-like Domain"/>
    <property type="match status" value="1"/>
</dbReference>
<dbReference type="EMBL" id="JAWJAV010000004">
    <property type="protein sequence ID" value="MDV2621668.1"/>
    <property type="molecule type" value="Genomic_DNA"/>
</dbReference>
<dbReference type="GO" id="GO:0045892">
    <property type="term" value="P:negative regulation of DNA-templated transcription"/>
    <property type="evidence" value="ECO:0007669"/>
    <property type="project" value="InterPro"/>
</dbReference>
<dbReference type="KEGG" id="paci:A4V11_04755"/>
<dbReference type="HAMAP" id="MF_01131">
    <property type="entry name" value="Rex"/>
    <property type="match status" value="1"/>
</dbReference>
<feature type="binding site" evidence="7">
    <location>
        <begin position="90"/>
        <end position="95"/>
    </location>
    <ligand>
        <name>NAD(+)</name>
        <dbReference type="ChEBI" id="CHEBI:57540"/>
    </ligand>
</feature>
<keyword evidence="5 7" id="KW-0238">DNA-binding</keyword>
<dbReference type="Pfam" id="PF06971">
    <property type="entry name" value="Put_DNA-bind_N"/>
    <property type="match status" value="1"/>
</dbReference>
<feature type="domain" description="CoA-binding" evidence="8">
    <location>
        <begin position="79"/>
        <end position="180"/>
    </location>
</feature>
<evidence type="ECO:0000256" key="1">
    <source>
        <dbReference type="ARBA" id="ARBA00022490"/>
    </source>
</evidence>
<dbReference type="InterPro" id="IPR009718">
    <property type="entry name" value="Rex_DNA-bd_C_dom"/>
</dbReference>
<dbReference type="PANTHER" id="PTHR35786:SF1">
    <property type="entry name" value="REDOX-SENSING TRANSCRIPTIONAL REPRESSOR REX 1"/>
    <property type="match status" value="1"/>
</dbReference>
<evidence type="ECO:0000256" key="7">
    <source>
        <dbReference type="HAMAP-Rule" id="MF_01131"/>
    </source>
</evidence>
<dbReference type="InterPro" id="IPR036390">
    <property type="entry name" value="WH_DNA-bd_sf"/>
</dbReference>
<name>A0AAN5Y9D3_PEDAC</name>
<dbReference type="NCBIfam" id="NF003989">
    <property type="entry name" value="PRK05472.1-3"/>
    <property type="match status" value="1"/>
</dbReference>
<dbReference type="InterPro" id="IPR003781">
    <property type="entry name" value="CoA-bd"/>
</dbReference>
<dbReference type="NCBIfam" id="NF003996">
    <property type="entry name" value="PRK05472.2-5"/>
    <property type="match status" value="1"/>
</dbReference>
<evidence type="ECO:0000259" key="8">
    <source>
        <dbReference type="SMART" id="SM00881"/>
    </source>
</evidence>
<dbReference type="GO" id="GO:0003677">
    <property type="term" value="F:DNA binding"/>
    <property type="evidence" value="ECO:0007669"/>
    <property type="project" value="UniProtKB-UniRule"/>
</dbReference>
<dbReference type="NCBIfam" id="NF003991">
    <property type="entry name" value="PRK05472.1-5"/>
    <property type="match status" value="1"/>
</dbReference>
<keyword evidence="3 7" id="KW-0805">Transcription regulation</keyword>
<reference evidence="9" key="1">
    <citation type="journal article" date="2023" name="PeerJ">
        <title>Selection and evaluation of lactic acid bacteria from chicken feces in Thailand as potential probiotics.</title>
        <authorList>
            <person name="Khurajog B."/>
            <person name="Disastra Y."/>
            <person name="Lawwyne L.D."/>
            <person name="Sirichokchatchawan W."/>
            <person name="Niyomtham W."/>
            <person name="Yindee J."/>
            <person name="Hampson D.J."/>
            <person name="Prapasarakul N."/>
        </authorList>
    </citation>
    <scope>NUCLEOTIDE SEQUENCE</scope>
    <source>
        <strain evidence="10">BF14</strain>
        <strain evidence="9">BF9</strain>
    </source>
</reference>
<organism evidence="9 11">
    <name type="scientific">Pediococcus acidilactici</name>
    <dbReference type="NCBI Taxonomy" id="1254"/>
    <lineage>
        <taxon>Bacteria</taxon>
        <taxon>Bacillati</taxon>
        <taxon>Bacillota</taxon>
        <taxon>Bacilli</taxon>
        <taxon>Lactobacillales</taxon>
        <taxon>Lactobacillaceae</taxon>
        <taxon>Pediococcus</taxon>
        <taxon>Pediococcus acidilactici group</taxon>
    </lineage>
</organism>
<proteinExistence type="inferred from homology"/>
<dbReference type="NCBIfam" id="NF003994">
    <property type="entry name" value="PRK05472.2-3"/>
    <property type="match status" value="1"/>
</dbReference>
<keyword evidence="1 7" id="KW-0963">Cytoplasm</keyword>
<dbReference type="Proteomes" id="UP001280415">
    <property type="component" value="Unassembled WGS sequence"/>
</dbReference>
<dbReference type="InterPro" id="IPR022876">
    <property type="entry name" value="Tscrpt_rep_Rex"/>
</dbReference>
<comment type="subunit">
    <text evidence="7">Homodimer.</text>
</comment>
<accession>A0AAN5Y9D3</accession>
<comment type="function">
    <text evidence="7">Modulates transcription in response to changes in cellular NADH/NAD(+) redox state.</text>
</comment>
<feature type="DNA-binding region" description="H-T-H motif" evidence="7">
    <location>
        <begin position="16"/>
        <end position="55"/>
    </location>
</feature>
<evidence type="ECO:0000313" key="11">
    <source>
        <dbReference type="Proteomes" id="UP001280897"/>
    </source>
</evidence>
<dbReference type="Gene3D" id="1.10.10.10">
    <property type="entry name" value="Winged helix-like DNA-binding domain superfamily/Winged helix DNA-binding domain"/>
    <property type="match status" value="1"/>
</dbReference>
<dbReference type="GO" id="GO:0003700">
    <property type="term" value="F:DNA-binding transcription factor activity"/>
    <property type="evidence" value="ECO:0007669"/>
    <property type="project" value="UniProtKB-UniRule"/>
</dbReference>
<evidence type="ECO:0000313" key="9">
    <source>
        <dbReference type="EMBL" id="MDV2621668.1"/>
    </source>
</evidence>
<dbReference type="SUPFAM" id="SSF46785">
    <property type="entry name" value="Winged helix' DNA-binding domain"/>
    <property type="match status" value="1"/>
</dbReference>
<dbReference type="AlphaFoldDB" id="A0AAN5Y9D3"/>
<keyword evidence="2 7" id="KW-0678">Repressor</keyword>
<evidence type="ECO:0000256" key="6">
    <source>
        <dbReference type="ARBA" id="ARBA00023163"/>
    </source>
</evidence>
<evidence type="ECO:0000256" key="5">
    <source>
        <dbReference type="ARBA" id="ARBA00023125"/>
    </source>
</evidence>
<keyword evidence="4 7" id="KW-0520">NAD</keyword>
<dbReference type="GeneID" id="57366470"/>
<dbReference type="Pfam" id="PF02629">
    <property type="entry name" value="CoA_binding"/>
    <property type="match status" value="1"/>
</dbReference>
<sequence>MANFKLSIPTTRRLPLYYRYLRRLSDQKVEKVSSAMLAEYLQIDAATIRRDFSYFGQMGRRGYGYDVQKLLELFDDALRQDINANVALVGVGNLGRALLNFKFHRVGNARITAAFDVDPKLVNTVQNQIPVYDIKNLKEQIKEQQITVAILAVPAEKAQELTDQLLEVGIQGILNFTTVPLTVPEKVIVQDVDLSVELQSLIYGINRREIEELE</sequence>
<comment type="similarity">
    <text evidence="7">Belongs to the transcriptional regulatory Rex family.</text>
</comment>
<dbReference type="NCBIfam" id="NF003995">
    <property type="entry name" value="PRK05472.2-4"/>
    <property type="match status" value="1"/>
</dbReference>
<dbReference type="InterPro" id="IPR058203">
    <property type="entry name" value="Rex_bacilli-type"/>
</dbReference>
<dbReference type="EMBL" id="JAWJAX010000005">
    <property type="protein sequence ID" value="MDV2911266.1"/>
    <property type="molecule type" value="Genomic_DNA"/>
</dbReference>
<reference evidence="9" key="2">
    <citation type="submission" date="2023-10" db="EMBL/GenBank/DDBJ databases">
        <authorList>
            <person name="Khurajog B."/>
        </authorList>
    </citation>
    <scope>NUCLEOTIDE SEQUENCE</scope>
    <source>
        <strain evidence="10">BF14</strain>
        <strain evidence="9">BF9</strain>
    </source>
</reference>
<dbReference type="GO" id="GO:0051775">
    <property type="term" value="P:response to redox state"/>
    <property type="evidence" value="ECO:0007669"/>
    <property type="project" value="InterPro"/>
</dbReference>